<organism evidence="11 12">
    <name type="scientific">Homarus americanus</name>
    <name type="common">American lobster</name>
    <dbReference type="NCBI Taxonomy" id="6706"/>
    <lineage>
        <taxon>Eukaryota</taxon>
        <taxon>Metazoa</taxon>
        <taxon>Ecdysozoa</taxon>
        <taxon>Arthropoda</taxon>
        <taxon>Crustacea</taxon>
        <taxon>Multicrustacea</taxon>
        <taxon>Malacostraca</taxon>
        <taxon>Eumalacostraca</taxon>
        <taxon>Eucarida</taxon>
        <taxon>Decapoda</taxon>
        <taxon>Pleocyemata</taxon>
        <taxon>Astacidea</taxon>
        <taxon>Nephropoidea</taxon>
        <taxon>Nephropidae</taxon>
        <taxon>Homarus</taxon>
    </lineage>
</organism>
<keyword evidence="4 9" id="KW-0812">Transmembrane</keyword>
<evidence type="ECO:0000256" key="6">
    <source>
        <dbReference type="ARBA" id="ARBA00023136"/>
    </source>
</evidence>
<accession>A0A8J5JUR7</accession>
<dbReference type="Proteomes" id="UP000747542">
    <property type="component" value="Unassembled WGS sequence"/>
</dbReference>
<feature type="transmembrane region" description="Helical" evidence="9">
    <location>
        <begin position="278"/>
        <end position="301"/>
    </location>
</feature>
<evidence type="ECO:0000313" key="11">
    <source>
        <dbReference type="EMBL" id="KAG7161353.1"/>
    </source>
</evidence>
<evidence type="ECO:0000256" key="7">
    <source>
        <dbReference type="ARBA" id="ARBA00023177"/>
    </source>
</evidence>
<feature type="domain" description="Ammonium transporter AmtB-like" evidence="10">
    <location>
        <begin position="68"/>
        <end position="418"/>
    </location>
</feature>
<feature type="region of interest" description="Disordered" evidence="8">
    <location>
        <begin position="473"/>
        <end position="528"/>
    </location>
</feature>
<name>A0A8J5JUR7_HOMAM</name>
<evidence type="ECO:0000256" key="3">
    <source>
        <dbReference type="ARBA" id="ARBA00022448"/>
    </source>
</evidence>
<dbReference type="GO" id="GO:0097272">
    <property type="term" value="P:ammonium homeostasis"/>
    <property type="evidence" value="ECO:0007669"/>
    <property type="project" value="TreeGrafter"/>
</dbReference>
<evidence type="ECO:0000256" key="9">
    <source>
        <dbReference type="SAM" id="Phobius"/>
    </source>
</evidence>
<sequence length="546" mass="58891">MGDNVRERVLYDSGGAAVSTREPLTLEELQDALKHFQRNTDVFFLVTMGTICFCFSIRYLTFLCVSPPVIGGISYWLVGFPLAFGEGNSFCGTTYWASYELPDERLAFWFFQFVFAATAATIVSGSMAERCAFNAYLIYSIVLTAVVYPVVSHWAWSDSGWLSVRAYQDFAGSGVVHLTGGVAALMGAIILGPRAGRFGSKGMDLRGHSVPLAALGGFILLFGFLAFNGGSQASISQEGDASAVAKAIVNTVLSGSAGGITVLLVYRSGACGRPSTWSFLMALNGALTGMVSICAGCNVVWPWGAVVIGSIAGMIFLGIHILLPMVKVDDPLDAVAVHMGGGFWGLIAVSLFKDGGIVYGGSTEVLAWNLAGAMAILGWSGGLSSLMFGTLRLLGMLRVPPEMELQGLDILKHGEPAYPAEAWIEDQYSSSITTENGVNRNIYLPPNMSSFWHPSWANYLNPGQPMYWTLPDPRRARIGPGSRPHPQTPASPKMNDLFYSDKGPNISPASRPRHHESDEARDHRSLRGHMTKAYSNEGFEVEVSKF</sequence>
<feature type="transmembrane region" description="Helical" evidence="9">
    <location>
        <begin position="42"/>
        <end position="60"/>
    </location>
</feature>
<feature type="transmembrane region" description="Helical" evidence="9">
    <location>
        <begin position="208"/>
        <end position="227"/>
    </location>
</feature>
<feature type="transmembrane region" description="Helical" evidence="9">
    <location>
        <begin position="176"/>
        <end position="196"/>
    </location>
</feature>
<dbReference type="GO" id="GO:0008519">
    <property type="term" value="F:ammonium channel activity"/>
    <property type="evidence" value="ECO:0007669"/>
    <property type="project" value="InterPro"/>
</dbReference>
<dbReference type="PANTHER" id="PTHR11730:SF6">
    <property type="entry name" value="AMMONIUM TRANSPORTER"/>
    <property type="match status" value="1"/>
</dbReference>
<feature type="transmembrane region" description="Helical" evidence="9">
    <location>
        <begin position="307"/>
        <end position="323"/>
    </location>
</feature>
<gene>
    <name evidence="11" type="primary">Amt-1-L</name>
    <name evidence="11" type="ORF">Hamer_G013986</name>
</gene>
<dbReference type="AlphaFoldDB" id="A0A8J5JUR7"/>
<evidence type="ECO:0000256" key="5">
    <source>
        <dbReference type="ARBA" id="ARBA00022989"/>
    </source>
</evidence>
<dbReference type="EMBL" id="JAHLQT010029499">
    <property type="protein sequence ID" value="KAG7161353.1"/>
    <property type="molecule type" value="Genomic_DNA"/>
</dbReference>
<evidence type="ECO:0000256" key="8">
    <source>
        <dbReference type="SAM" id="MobiDB-lite"/>
    </source>
</evidence>
<evidence type="ECO:0000256" key="2">
    <source>
        <dbReference type="ARBA" id="ARBA00005887"/>
    </source>
</evidence>
<evidence type="ECO:0000256" key="4">
    <source>
        <dbReference type="ARBA" id="ARBA00022692"/>
    </source>
</evidence>
<dbReference type="PANTHER" id="PTHR11730">
    <property type="entry name" value="AMMONIUM TRANSPORTER"/>
    <property type="match status" value="1"/>
</dbReference>
<feature type="transmembrane region" description="Helical" evidence="9">
    <location>
        <begin position="136"/>
        <end position="156"/>
    </location>
</feature>
<keyword evidence="6 9" id="KW-0472">Membrane</keyword>
<evidence type="ECO:0000259" key="10">
    <source>
        <dbReference type="Pfam" id="PF00909"/>
    </source>
</evidence>
<dbReference type="InterPro" id="IPR029020">
    <property type="entry name" value="Ammonium/urea_transptr"/>
</dbReference>
<feature type="transmembrane region" description="Helical" evidence="9">
    <location>
        <begin position="106"/>
        <end position="124"/>
    </location>
</feature>
<dbReference type="Pfam" id="PF00909">
    <property type="entry name" value="Ammonium_transp"/>
    <property type="match status" value="1"/>
</dbReference>
<dbReference type="InterPro" id="IPR024041">
    <property type="entry name" value="NH4_transpt_AmtB-like_dom"/>
</dbReference>
<proteinExistence type="inferred from homology"/>
<keyword evidence="5 9" id="KW-1133">Transmembrane helix</keyword>
<evidence type="ECO:0000256" key="1">
    <source>
        <dbReference type="ARBA" id="ARBA00004141"/>
    </source>
</evidence>
<dbReference type="Gene3D" id="1.10.3430.10">
    <property type="entry name" value="Ammonium transporter AmtB like domains"/>
    <property type="match status" value="1"/>
</dbReference>
<dbReference type="GO" id="GO:0005886">
    <property type="term" value="C:plasma membrane"/>
    <property type="evidence" value="ECO:0007669"/>
    <property type="project" value="TreeGrafter"/>
</dbReference>
<keyword evidence="7" id="KW-0924">Ammonia transport</keyword>
<feature type="transmembrane region" description="Helical" evidence="9">
    <location>
        <begin position="247"/>
        <end position="266"/>
    </location>
</feature>
<dbReference type="PROSITE" id="PS01219">
    <property type="entry name" value="AMMONIUM_TRANSP"/>
    <property type="match status" value="1"/>
</dbReference>
<protein>
    <submittedName>
        <fullName evidence="11">Ammonium transporter 1-like</fullName>
    </submittedName>
</protein>
<dbReference type="InterPro" id="IPR018047">
    <property type="entry name" value="Ammonium_transpt_CS"/>
</dbReference>
<feature type="compositionally biased region" description="Basic and acidic residues" evidence="8">
    <location>
        <begin position="515"/>
        <end position="525"/>
    </location>
</feature>
<keyword evidence="3" id="KW-0813">Transport</keyword>
<keyword evidence="12" id="KW-1185">Reference proteome</keyword>
<feature type="transmembrane region" description="Helical" evidence="9">
    <location>
        <begin position="335"/>
        <end position="353"/>
    </location>
</feature>
<comment type="caution">
    <text evidence="11">The sequence shown here is derived from an EMBL/GenBank/DDBJ whole genome shotgun (WGS) entry which is preliminary data.</text>
</comment>
<reference evidence="11" key="1">
    <citation type="journal article" date="2021" name="Sci. Adv.">
        <title>The American lobster genome reveals insights on longevity, neural, and immune adaptations.</title>
        <authorList>
            <person name="Polinski J.M."/>
            <person name="Zimin A.V."/>
            <person name="Clark K.F."/>
            <person name="Kohn A.B."/>
            <person name="Sadowski N."/>
            <person name="Timp W."/>
            <person name="Ptitsyn A."/>
            <person name="Khanna P."/>
            <person name="Romanova D.Y."/>
            <person name="Williams P."/>
            <person name="Greenwood S.J."/>
            <person name="Moroz L.L."/>
            <person name="Walt D.R."/>
            <person name="Bodnar A.G."/>
        </authorList>
    </citation>
    <scope>NUCLEOTIDE SEQUENCE</scope>
    <source>
        <strain evidence="11">GMGI-L3</strain>
    </source>
</reference>
<dbReference type="SUPFAM" id="SSF111352">
    <property type="entry name" value="Ammonium transporter"/>
    <property type="match status" value="1"/>
</dbReference>
<comment type="subcellular location">
    <subcellularLocation>
        <location evidence="1">Membrane</location>
        <topology evidence="1">Multi-pass membrane protein</topology>
    </subcellularLocation>
</comment>
<evidence type="ECO:0000313" key="12">
    <source>
        <dbReference type="Proteomes" id="UP000747542"/>
    </source>
</evidence>
<feature type="transmembrane region" description="Helical" evidence="9">
    <location>
        <begin position="365"/>
        <end position="388"/>
    </location>
</feature>
<comment type="similarity">
    <text evidence="2">Belongs to the ammonia transporter channel (TC 1.A.11.2) family.</text>
</comment>